<evidence type="ECO:0000256" key="11">
    <source>
        <dbReference type="ARBA" id="ARBA00022679"/>
    </source>
</evidence>
<evidence type="ECO:0000256" key="10">
    <source>
        <dbReference type="ARBA" id="ARBA00022519"/>
    </source>
</evidence>
<evidence type="ECO:0000313" key="22">
    <source>
        <dbReference type="Proteomes" id="UP000279284"/>
    </source>
</evidence>
<name>A0A448D5R3_9NEIS</name>
<dbReference type="Proteomes" id="UP000279284">
    <property type="component" value="Chromosome"/>
</dbReference>
<keyword evidence="11 18" id="KW-0808">Transferase</keyword>
<dbReference type="GO" id="GO:0016024">
    <property type="term" value="P:CDP-diacylglycerol biosynthetic process"/>
    <property type="evidence" value="ECO:0007669"/>
    <property type="project" value="UniProtKB-UniPathway"/>
</dbReference>
<evidence type="ECO:0000313" key="21">
    <source>
        <dbReference type="EMBL" id="VEE99401.1"/>
    </source>
</evidence>
<keyword evidence="12 18" id="KW-0443">Lipid metabolism</keyword>
<evidence type="ECO:0000256" key="18">
    <source>
        <dbReference type="RuleBase" id="RU361267"/>
    </source>
</evidence>
<keyword evidence="9 18" id="KW-0444">Lipid biosynthesis</keyword>
<comment type="function">
    <text evidence="17">Converts lysophosphatidic acid (LPA) into phosphatidic acid by incorporating acyl moiety at the 2 position.</text>
</comment>
<dbReference type="UniPathway" id="UPA00557">
    <property type="reaction ID" value="UER00613"/>
</dbReference>
<evidence type="ECO:0000256" key="3">
    <source>
        <dbReference type="ARBA" id="ARBA00004728"/>
    </source>
</evidence>
<evidence type="ECO:0000256" key="4">
    <source>
        <dbReference type="ARBA" id="ARBA00005189"/>
    </source>
</evidence>
<dbReference type="SMART" id="SM00563">
    <property type="entry name" value="PlsC"/>
    <property type="match status" value="1"/>
</dbReference>
<evidence type="ECO:0000256" key="15">
    <source>
        <dbReference type="ARBA" id="ARBA00023264"/>
    </source>
</evidence>
<evidence type="ECO:0000256" key="12">
    <source>
        <dbReference type="ARBA" id="ARBA00023098"/>
    </source>
</evidence>
<evidence type="ECO:0000256" key="19">
    <source>
        <dbReference type="SAM" id="MobiDB-lite"/>
    </source>
</evidence>
<evidence type="ECO:0000256" key="5">
    <source>
        <dbReference type="ARBA" id="ARBA00008655"/>
    </source>
</evidence>
<keyword evidence="10" id="KW-0997">Cell inner membrane</keyword>
<comment type="subcellular location">
    <subcellularLocation>
        <location evidence="2">Cell inner membrane</location>
        <topology evidence="2">Peripheral membrane protein</topology>
    </subcellularLocation>
</comment>
<comment type="pathway">
    <text evidence="4">Lipid metabolism.</text>
</comment>
<dbReference type="GO" id="GO:0003841">
    <property type="term" value="F:1-acylglycerol-3-phosphate O-acyltransferase activity"/>
    <property type="evidence" value="ECO:0007669"/>
    <property type="project" value="UniProtKB-UniRule"/>
</dbReference>
<keyword evidence="15 18" id="KW-1208">Phospholipid metabolism</keyword>
<evidence type="ECO:0000259" key="20">
    <source>
        <dbReference type="SMART" id="SM00563"/>
    </source>
</evidence>
<comment type="similarity">
    <text evidence="5 18">Belongs to the 1-acyl-sn-glycerol-3-phosphate acyltransferase family.</text>
</comment>
<dbReference type="RefSeq" id="WP_085415391.1">
    <property type="nucleotide sequence ID" value="NZ_CAUJPY010000002.1"/>
</dbReference>
<evidence type="ECO:0000256" key="13">
    <source>
        <dbReference type="ARBA" id="ARBA00023136"/>
    </source>
</evidence>
<evidence type="ECO:0000256" key="7">
    <source>
        <dbReference type="ARBA" id="ARBA00016139"/>
    </source>
</evidence>
<dbReference type="NCBIfam" id="TIGR00530">
    <property type="entry name" value="AGP_acyltrn"/>
    <property type="match status" value="1"/>
</dbReference>
<reference evidence="21 22" key="1">
    <citation type="submission" date="2018-12" db="EMBL/GenBank/DDBJ databases">
        <authorList>
            <consortium name="Pathogen Informatics"/>
        </authorList>
    </citation>
    <scope>NUCLEOTIDE SEQUENCE [LARGE SCALE GENOMIC DNA]</scope>
    <source>
        <strain evidence="21 22">NCTC10296</strain>
    </source>
</reference>
<comment type="catalytic activity">
    <reaction evidence="1 18">
        <text>a 1-acyl-sn-glycero-3-phosphate + an acyl-CoA = a 1,2-diacyl-sn-glycero-3-phosphate + CoA</text>
        <dbReference type="Rhea" id="RHEA:19709"/>
        <dbReference type="ChEBI" id="CHEBI:57287"/>
        <dbReference type="ChEBI" id="CHEBI:57970"/>
        <dbReference type="ChEBI" id="CHEBI:58342"/>
        <dbReference type="ChEBI" id="CHEBI:58608"/>
        <dbReference type="EC" id="2.3.1.51"/>
    </reaction>
</comment>
<comment type="domain">
    <text evidence="18">The HXXXXD motif is essential for acyltransferase activity and may constitute the binding site for the phosphate moiety of the glycerol-3-phosphate.</text>
</comment>
<dbReference type="KEGG" id="nci:NCTC10296_00320"/>
<dbReference type="STRING" id="493.BWD07_00340"/>
<dbReference type="EC" id="2.3.1.51" evidence="6 18"/>
<evidence type="ECO:0000256" key="1">
    <source>
        <dbReference type="ARBA" id="ARBA00001141"/>
    </source>
</evidence>
<dbReference type="OrthoDB" id="9806880at2"/>
<keyword evidence="14 18" id="KW-0594">Phospholipid biosynthesis</keyword>
<dbReference type="PANTHER" id="PTHR10434:SF59">
    <property type="entry name" value="1-ACYL-SN-GLYCEROL-3-PHOSPHATE ACYLTRANSFERASE"/>
    <property type="match status" value="1"/>
</dbReference>
<dbReference type="GO" id="GO:0006654">
    <property type="term" value="P:phosphatidic acid biosynthetic process"/>
    <property type="evidence" value="ECO:0007669"/>
    <property type="project" value="TreeGrafter"/>
</dbReference>
<dbReference type="InterPro" id="IPR002123">
    <property type="entry name" value="Plipid/glycerol_acylTrfase"/>
</dbReference>
<evidence type="ECO:0000256" key="8">
    <source>
        <dbReference type="ARBA" id="ARBA00022475"/>
    </source>
</evidence>
<dbReference type="EMBL" id="LR134313">
    <property type="protein sequence ID" value="VEE99401.1"/>
    <property type="molecule type" value="Genomic_DNA"/>
</dbReference>
<dbReference type="Pfam" id="PF01553">
    <property type="entry name" value="Acyltransferase"/>
    <property type="match status" value="1"/>
</dbReference>
<dbReference type="SUPFAM" id="SSF69593">
    <property type="entry name" value="Glycerol-3-phosphate (1)-acyltransferase"/>
    <property type="match status" value="1"/>
</dbReference>
<keyword evidence="8" id="KW-1003">Cell membrane</keyword>
<gene>
    <name evidence="21" type="primary">plsC_1</name>
    <name evidence="21" type="ORF">NCTC10296_00320</name>
</gene>
<evidence type="ECO:0000256" key="9">
    <source>
        <dbReference type="ARBA" id="ARBA00022516"/>
    </source>
</evidence>
<dbReference type="GO" id="GO:0005886">
    <property type="term" value="C:plasma membrane"/>
    <property type="evidence" value="ECO:0007669"/>
    <property type="project" value="UniProtKB-SubCell"/>
</dbReference>
<dbReference type="InterPro" id="IPR004552">
    <property type="entry name" value="AGP_acyltrans"/>
</dbReference>
<proteinExistence type="inferred from homology"/>
<evidence type="ECO:0000256" key="17">
    <source>
        <dbReference type="ARBA" id="ARBA00037183"/>
    </source>
</evidence>
<feature type="region of interest" description="Disordered" evidence="19">
    <location>
        <begin position="247"/>
        <end position="267"/>
    </location>
</feature>
<dbReference type="PANTHER" id="PTHR10434">
    <property type="entry name" value="1-ACYL-SN-GLYCEROL-3-PHOSPHATE ACYLTRANSFERASE"/>
    <property type="match status" value="1"/>
</dbReference>
<keyword evidence="16 18" id="KW-0012">Acyltransferase</keyword>
<keyword evidence="13" id="KW-0472">Membrane</keyword>
<dbReference type="CDD" id="cd07989">
    <property type="entry name" value="LPLAT_AGPAT-like"/>
    <property type="match status" value="1"/>
</dbReference>
<protein>
    <recommendedName>
        <fullName evidence="7 18">1-acyl-sn-glycerol-3-phosphate acyltransferase</fullName>
        <ecNumber evidence="6 18">2.3.1.51</ecNumber>
    </recommendedName>
</protein>
<sequence>MSYKKTPFLKRFGRLWRLSKLIITQSRRLTRPESAVADTRNRIISNISSEILHILNVKLEVRTPKPPTGHSMLVVANHVSWLDIFAISALCPSGFIAMKEMQSWPILGKIAANAGTVFIDRKNRKDISPINHAISTALAEGHNVCFFPESATSSGIGLLPFKAALFESAIQADAAIQPIALRYYDNTGSRTTVPSFANVNLIQSVWRILSMDEMTVTMDFAPPIMPSEHPEKDRFALKDMAETLIREKVYEDSPGPPPEIAALSKVP</sequence>
<organism evidence="21 22">
    <name type="scientific">Neisseria canis</name>
    <dbReference type="NCBI Taxonomy" id="493"/>
    <lineage>
        <taxon>Bacteria</taxon>
        <taxon>Pseudomonadati</taxon>
        <taxon>Pseudomonadota</taxon>
        <taxon>Betaproteobacteria</taxon>
        <taxon>Neisseriales</taxon>
        <taxon>Neisseriaceae</taxon>
        <taxon>Neisseria</taxon>
    </lineage>
</organism>
<accession>A0A448D5R3</accession>
<dbReference type="AlphaFoldDB" id="A0A448D5R3"/>
<comment type="pathway">
    <text evidence="3">Phospholipid metabolism; CDP-diacylglycerol biosynthesis; CDP-diacylglycerol from sn-glycerol 3-phosphate: step 2/3.</text>
</comment>
<evidence type="ECO:0000256" key="16">
    <source>
        <dbReference type="ARBA" id="ARBA00023315"/>
    </source>
</evidence>
<evidence type="ECO:0000256" key="6">
    <source>
        <dbReference type="ARBA" id="ARBA00013211"/>
    </source>
</evidence>
<keyword evidence="22" id="KW-1185">Reference proteome</keyword>
<feature type="domain" description="Phospholipid/glycerol acyltransferase" evidence="20">
    <location>
        <begin position="72"/>
        <end position="184"/>
    </location>
</feature>
<evidence type="ECO:0000256" key="2">
    <source>
        <dbReference type="ARBA" id="ARBA00004417"/>
    </source>
</evidence>
<evidence type="ECO:0000256" key="14">
    <source>
        <dbReference type="ARBA" id="ARBA00023209"/>
    </source>
</evidence>